<accession>A0A447GGH0</accession>
<dbReference type="Proteomes" id="UP000269998">
    <property type="component" value="Chromosome"/>
</dbReference>
<evidence type="ECO:0000259" key="1">
    <source>
        <dbReference type="Pfam" id="PF01370"/>
    </source>
</evidence>
<reference evidence="3" key="1">
    <citation type="submission" date="2018-02" db="EMBL/GenBank/DDBJ databases">
        <authorList>
            <person name="Seth-Smith MB H."/>
            <person name="Seth-Smith H."/>
        </authorList>
    </citation>
    <scope>NUCLEOTIDE SEQUENCE [LARGE SCALE GENOMIC DNA]</scope>
</reference>
<evidence type="ECO:0000313" key="3">
    <source>
        <dbReference type="Proteomes" id="UP000269998"/>
    </source>
</evidence>
<dbReference type="InterPro" id="IPR001509">
    <property type="entry name" value="Epimerase_deHydtase"/>
</dbReference>
<organism evidence="2 3">
    <name type="scientific">Mycobacterium basiliense</name>
    <dbReference type="NCBI Taxonomy" id="2094119"/>
    <lineage>
        <taxon>Bacteria</taxon>
        <taxon>Bacillati</taxon>
        <taxon>Actinomycetota</taxon>
        <taxon>Actinomycetes</taxon>
        <taxon>Mycobacteriales</taxon>
        <taxon>Mycobacteriaceae</taxon>
        <taxon>Mycobacterium</taxon>
    </lineage>
</organism>
<proteinExistence type="predicted"/>
<name>A0A447GGH0_9MYCO</name>
<sequence length="413" mass="44243">MHFVTSPPETRVAAASTLQVLDLVSPLGDSGGAPRSKGVLSARRTETCHRNTGHPSSVVRRVGGAPTIAAESGRRVLVTGSSGHLGEALVRTLRARGADVVSLDSRPSRHTSVVGPVTDPDLMREVMTGVEAVFHAAAQHKPQLAFVPGREFLDTNIIGTQAVLDAAVAANVRAFVMTSSTTVFGDALIPPTGEPAAWIDESVTPVPKNIYGVTKASAEDLCQLAHRNNGLACVVLRASRFFVEGDDMPHLYGGRSEDNIKANEYACRRVALEDAVDAHLKAAQRAPHLGFGRYIVSATTPFTRADMAQLRTDAASAFARRAPLAAAIWQELGWRFPDTVDRVYVNARARHHLGWRPRFDLDAIAARLASGESVHTPMSQLVGSKAYASSQYHLGVFHAEGDFRVPVTARATV</sequence>
<dbReference type="KEGG" id="mbai:MB901379_03151"/>
<dbReference type="RefSeq" id="WP_232021867.1">
    <property type="nucleotide sequence ID" value="NZ_CBCSKE010000050.1"/>
</dbReference>
<protein>
    <submittedName>
        <fullName evidence="2">Cholesterol dehydrogenase</fullName>
    </submittedName>
</protein>
<feature type="domain" description="NAD-dependent epimerase/dehydratase" evidence="1">
    <location>
        <begin position="76"/>
        <end position="246"/>
    </location>
</feature>
<dbReference type="PANTHER" id="PTHR43245:SF54">
    <property type="entry name" value="BLL0593 PROTEIN"/>
    <property type="match status" value="1"/>
</dbReference>
<dbReference type="EMBL" id="LR130759">
    <property type="protein sequence ID" value="VDM89573.1"/>
    <property type="molecule type" value="Genomic_DNA"/>
</dbReference>
<gene>
    <name evidence="2" type="ORF">MB901379_03151</name>
</gene>
<keyword evidence="3" id="KW-1185">Reference proteome</keyword>
<dbReference type="PANTHER" id="PTHR43245">
    <property type="entry name" value="BIFUNCTIONAL POLYMYXIN RESISTANCE PROTEIN ARNA"/>
    <property type="match status" value="1"/>
</dbReference>
<dbReference type="SUPFAM" id="SSF51735">
    <property type="entry name" value="NAD(P)-binding Rossmann-fold domains"/>
    <property type="match status" value="1"/>
</dbReference>
<dbReference type="Pfam" id="PF01370">
    <property type="entry name" value="Epimerase"/>
    <property type="match status" value="1"/>
</dbReference>
<evidence type="ECO:0000313" key="2">
    <source>
        <dbReference type="EMBL" id="VDM89573.1"/>
    </source>
</evidence>
<dbReference type="InterPro" id="IPR050177">
    <property type="entry name" value="Lipid_A_modif_metabolic_enz"/>
</dbReference>
<dbReference type="Gene3D" id="3.40.50.720">
    <property type="entry name" value="NAD(P)-binding Rossmann-like Domain"/>
    <property type="match status" value="1"/>
</dbReference>
<dbReference type="AlphaFoldDB" id="A0A447GGH0"/>
<dbReference type="InterPro" id="IPR036291">
    <property type="entry name" value="NAD(P)-bd_dom_sf"/>
</dbReference>